<dbReference type="Proteomes" id="UP001162880">
    <property type="component" value="Unassembled WGS sequence"/>
</dbReference>
<keyword evidence="3" id="KW-1185">Reference proteome</keyword>
<comment type="similarity">
    <text evidence="1">Belongs to the PhzF family.</text>
</comment>
<dbReference type="PANTHER" id="PTHR13774:SF32">
    <property type="entry name" value="ANTISENSE-ENHANCING SEQUENCE 1"/>
    <property type="match status" value="1"/>
</dbReference>
<sequence length="278" mass="29474">MNRPFKLVDVFGIDPFTGNPLAVISNAEGLTTEEMQGITRWLNLSETTFLLPPTQDEADYRVRIFTLAHELPFAGHPTLGTCHVWLEAGGKPKREGVVVQECGAGLIEVRQGGQGLAFAAPPLIREGAASEADIARVAEALQIDPDAIVEARWVDNGPGWIAVLLASAEAVLAVEPVGNSSERLDIGLVGAYPPGSDAAFELRALFTGQTGNMIEDPVTGSLNASVGQWLFTSGRAQGHYVASQGTRLGRTGRVDLMQDANGQVWVGGRTLTLFSGQG</sequence>
<organism evidence="2 3">
    <name type="scientific">Novosphingobium album</name>
    <name type="common">ex Hu et al. 2023</name>
    <dbReference type="NCBI Taxonomy" id="2930093"/>
    <lineage>
        <taxon>Bacteria</taxon>
        <taxon>Pseudomonadati</taxon>
        <taxon>Pseudomonadota</taxon>
        <taxon>Alphaproteobacteria</taxon>
        <taxon>Sphingomonadales</taxon>
        <taxon>Sphingomonadaceae</taxon>
        <taxon>Novosphingobium</taxon>
    </lineage>
</organism>
<dbReference type="SUPFAM" id="SSF54506">
    <property type="entry name" value="Diaminopimelate epimerase-like"/>
    <property type="match status" value="1"/>
</dbReference>
<dbReference type="InterPro" id="IPR003719">
    <property type="entry name" value="Phenazine_PhzF-like"/>
</dbReference>
<dbReference type="PIRSF" id="PIRSF016184">
    <property type="entry name" value="PhzC_PhzF"/>
    <property type="match status" value="1"/>
</dbReference>
<gene>
    <name evidence="2" type="ORF">MTR64_10170</name>
</gene>
<dbReference type="PANTHER" id="PTHR13774">
    <property type="entry name" value="PHENAZINE BIOSYNTHESIS PROTEIN"/>
    <property type="match status" value="1"/>
</dbReference>
<reference evidence="2" key="1">
    <citation type="submission" date="2022-03" db="EMBL/GenBank/DDBJ databases">
        <title>Identification of a novel bacterium isolated from mangrove sediments.</title>
        <authorList>
            <person name="Pan X."/>
        </authorList>
    </citation>
    <scope>NUCLEOTIDE SEQUENCE</scope>
    <source>
        <strain evidence="2">B2580</strain>
    </source>
</reference>
<dbReference type="NCBIfam" id="TIGR00654">
    <property type="entry name" value="PhzF_family"/>
    <property type="match status" value="1"/>
</dbReference>
<evidence type="ECO:0000313" key="3">
    <source>
        <dbReference type="Proteomes" id="UP001162880"/>
    </source>
</evidence>
<name>A0ABT0B1M8_9SPHN</name>
<evidence type="ECO:0000313" key="2">
    <source>
        <dbReference type="EMBL" id="MCJ2178930.1"/>
    </source>
</evidence>
<dbReference type="Gene3D" id="3.10.310.10">
    <property type="entry name" value="Diaminopimelate Epimerase, Chain A, domain 1"/>
    <property type="match status" value="2"/>
</dbReference>
<evidence type="ECO:0000256" key="1">
    <source>
        <dbReference type="ARBA" id="ARBA00008270"/>
    </source>
</evidence>
<dbReference type="Pfam" id="PF02567">
    <property type="entry name" value="PhzC-PhzF"/>
    <property type="match status" value="1"/>
</dbReference>
<proteinExistence type="inferred from homology"/>
<comment type="caution">
    <text evidence="2">The sequence shown here is derived from an EMBL/GenBank/DDBJ whole genome shotgun (WGS) entry which is preliminary data.</text>
</comment>
<dbReference type="RefSeq" id="WP_243993431.1">
    <property type="nucleotide sequence ID" value="NZ_JALHLE010000013.1"/>
</dbReference>
<protein>
    <submittedName>
        <fullName evidence="2">PhzF family phenazine biosynthesis protein</fullName>
    </submittedName>
</protein>
<dbReference type="EMBL" id="JALHLE010000013">
    <property type="protein sequence ID" value="MCJ2178930.1"/>
    <property type="molecule type" value="Genomic_DNA"/>
</dbReference>
<accession>A0ABT0B1M8</accession>